<accession>A0A8T3AS00</accession>
<name>A0A8T3AS00_DENNO</name>
<dbReference type="OrthoDB" id="656425at2759"/>
<evidence type="ECO:0000256" key="1">
    <source>
        <dbReference type="SAM" id="MobiDB-lite"/>
    </source>
</evidence>
<comment type="caution">
    <text evidence="3">The sequence shown here is derived from an EMBL/GenBank/DDBJ whole genome shotgun (WGS) entry which is preliminary data.</text>
</comment>
<protein>
    <recommendedName>
        <fullName evidence="2">DUF4283 domain-containing protein</fullName>
    </recommendedName>
</protein>
<reference evidence="3" key="1">
    <citation type="journal article" date="2022" name="Front. Genet.">
        <title>Chromosome-Scale Assembly of the Dendrobium nobile Genome Provides Insights Into the Molecular Mechanism of the Biosynthesis of the Medicinal Active Ingredient of Dendrobium.</title>
        <authorList>
            <person name="Xu Q."/>
            <person name="Niu S.-C."/>
            <person name="Li K.-L."/>
            <person name="Zheng P.-J."/>
            <person name="Zhang X.-J."/>
            <person name="Jia Y."/>
            <person name="Liu Y."/>
            <person name="Niu Y.-X."/>
            <person name="Yu L.-H."/>
            <person name="Chen D.-F."/>
            <person name="Zhang G.-Q."/>
        </authorList>
    </citation>
    <scope>NUCLEOTIDE SEQUENCE</scope>
    <source>
        <tissue evidence="3">Leaf</tissue>
    </source>
</reference>
<keyword evidence="4" id="KW-1185">Reference proteome</keyword>
<feature type="region of interest" description="Disordered" evidence="1">
    <location>
        <begin position="1"/>
        <end position="26"/>
    </location>
</feature>
<feature type="domain" description="DUF4283" evidence="2">
    <location>
        <begin position="68"/>
        <end position="150"/>
    </location>
</feature>
<sequence>MASSSSQPPVDFPPLVSSSLGGARTTPRDWSKVFVSENSAPKSLNFSHFPSKPEIIPFSGQKLQQGGEDWKFCLVGYSIGRRPFYEALLGAINKIWSLKDSVKLLSLNDGFFLLRFSCSEDYEMVWSRGVWFLLGKPFVLQKWHPKFTPKKEDFSTVPIWVKIHDLPLACWNSEGISRIASKIGVPLAADSLIEQKTRLTFARVCVLVDKNATYPGEIKVSLDGDVVCLKVQYEW</sequence>
<dbReference type="InterPro" id="IPR025558">
    <property type="entry name" value="DUF4283"/>
</dbReference>
<evidence type="ECO:0000313" key="4">
    <source>
        <dbReference type="Proteomes" id="UP000829196"/>
    </source>
</evidence>
<gene>
    <name evidence="3" type="ORF">KFK09_019798</name>
</gene>
<dbReference type="PANTHER" id="PTHR31286:SF180">
    <property type="entry name" value="OS10G0362600 PROTEIN"/>
    <property type="match status" value="1"/>
</dbReference>
<dbReference type="PANTHER" id="PTHR31286">
    <property type="entry name" value="GLYCINE-RICH CELL WALL STRUCTURAL PROTEIN 1.8-LIKE"/>
    <property type="match status" value="1"/>
</dbReference>
<evidence type="ECO:0000259" key="2">
    <source>
        <dbReference type="Pfam" id="PF14111"/>
    </source>
</evidence>
<dbReference type="AlphaFoldDB" id="A0A8T3AS00"/>
<proteinExistence type="predicted"/>
<evidence type="ECO:0000313" key="3">
    <source>
        <dbReference type="EMBL" id="KAI0498900.1"/>
    </source>
</evidence>
<dbReference type="InterPro" id="IPR040256">
    <property type="entry name" value="At4g02000-like"/>
</dbReference>
<organism evidence="3 4">
    <name type="scientific">Dendrobium nobile</name>
    <name type="common">Orchid</name>
    <dbReference type="NCBI Taxonomy" id="94219"/>
    <lineage>
        <taxon>Eukaryota</taxon>
        <taxon>Viridiplantae</taxon>
        <taxon>Streptophyta</taxon>
        <taxon>Embryophyta</taxon>
        <taxon>Tracheophyta</taxon>
        <taxon>Spermatophyta</taxon>
        <taxon>Magnoliopsida</taxon>
        <taxon>Liliopsida</taxon>
        <taxon>Asparagales</taxon>
        <taxon>Orchidaceae</taxon>
        <taxon>Epidendroideae</taxon>
        <taxon>Malaxideae</taxon>
        <taxon>Dendrobiinae</taxon>
        <taxon>Dendrobium</taxon>
    </lineage>
</organism>
<dbReference type="Proteomes" id="UP000829196">
    <property type="component" value="Unassembled WGS sequence"/>
</dbReference>
<dbReference type="Pfam" id="PF14111">
    <property type="entry name" value="DUF4283"/>
    <property type="match status" value="1"/>
</dbReference>
<dbReference type="EMBL" id="JAGYWB010000014">
    <property type="protein sequence ID" value="KAI0498900.1"/>
    <property type="molecule type" value="Genomic_DNA"/>
</dbReference>